<dbReference type="RefSeq" id="WP_155931848.1">
    <property type="nucleotide sequence ID" value="NZ_WODC01000001.1"/>
</dbReference>
<dbReference type="Proteomes" id="UP000461162">
    <property type="component" value="Unassembled WGS sequence"/>
</dbReference>
<dbReference type="PANTHER" id="PTHR30518:SF2">
    <property type="entry name" value="ENDOLYTIC MUREIN TRANSGLYCOSYLASE"/>
    <property type="match status" value="1"/>
</dbReference>
<keyword evidence="2 7" id="KW-0812">Transmembrane</keyword>
<dbReference type="GO" id="GO:0071555">
    <property type="term" value="P:cell wall organization"/>
    <property type="evidence" value="ECO:0007669"/>
    <property type="project" value="UniProtKB-KW"/>
</dbReference>
<evidence type="ECO:0000256" key="1">
    <source>
        <dbReference type="ARBA" id="ARBA00022475"/>
    </source>
</evidence>
<dbReference type="Pfam" id="PF02618">
    <property type="entry name" value="YceG"/>
    <property type="match status" value="1"/>
</dbReference>
<comment type="caution">
    <text evidence="8">The sequence shown here is derived from an EMBL/GenBank/DDBJ whole genome shotgun (WGS) entry which is preliminary data.</text>
</comment>
<comment type="catalytic activity">
    <reaction evidence="7">
        <text>a peptidoglycan chain = a peptidoglycan chain with N-acetyl-1,6-anhydromuramyl-[peptide] at the reducing end + a peptidoglycan chain with N-acetylglucosamine at the non-reducing end.</text>
        <dbReference type="EC" id="4.2.2.29"/>
    </reaction>
</comment>
<evidence type="ECO:0000313" key="9">
    <source>
        <dbReference type="Proteomes" id="UP000461162"/>
    </source>
</evidence>
<dbReference type="NCBIfam" id="TIGR00247">
    <property type="entry name" value="endolytic transglycosylase MltG"/>
    <property type="match status" value="1"/>
</dbReference>
<proteinExistence type="inferred from homology"/>
<dbReference type="GO" id="GO:0009252">
    <property type="term" value="P:peptidoglycan biosynthetic process"/>
    <property type="evidence" value="ECO:0007669"/>
    <property type="project" value="UniProtKB-UniRule"/>
</dbReference>
<dbReference type="CDD" id="cd08010">
    <property type="entry name" value="MltG_like"/>
    <property type="match status" value="1"/>
</dbReference>
<dbReference type="EMBL" id="WODC01000001">
    <property type="protein sequence ID" value="MUM76325.1"/>
    <property type="molecule type" value="Genomic_DNA"/>
</dbReference>
<keyword evidence="5 7" id="KW-0456">Lyase</keyword>
<comment type="similarity">
    <text evidence="7">Belongs to the transglycosylase MltG family.</text>
</comment>
<dbReference type="EC" id="4.2.2.29" evidence="7"/>
<evidence type="ECO:0000256" key="2">
    <source>
        <dbReference type="ARBA" id="ARBA00022692"/>
    </source>
</evidence>
<evidence type="ECO:0000256" key="4">
    <source>
        <dbReference type="ARBA" id="ARBA00023136"/>
    </source>
</evidence>
<evidence type="ECO:0000256" key="3">
    <source>
        <dbReference type="ARBA" id="ARBA00022989"/>
    </source>
</evidence>
<dbReference type="HAMAP" id="MF_02065">
    <property type="entry name" value="MltG"/>
    <property type="match status" value="1"/>
</dbReference>
<evidence type="ECO:0000256" key="5">
    <source>
        <dbReference type="ARBA" id="ARBA00023239"/>
    </source>
</evidence>
<dbReference type="GO" id="GO:0008932">
    <property type="term" value="F:lytic endotransglycosylase activity"/>
    <property type="evidence" value="ECO:0007669"/>
    <property type="project" value="UniProtKB-UniRule"/>
</dbReference>
<gene>
    <name evidence="7 8" type="primary">mltG</name>
    <name evidence="8" type="ORF">GKC30_01605</name>
</gene>
<feature type="site" description="Important for catalytic activity" evidence="7">
    <location>
        <position position="227"/>
    </location>
</feature>
<keyword evidence="4 7" id="KW-0472">Membrane</keyword>
<name>A0A7K1KJV6_9BACT</name>
<evidence type="ECO:0000313" key="8">
    <source>
        <dbReference type="EMBL" id="MUM76325.1"/>
    </source>
</evidence>
<evidence type="ECO:0000256" key="7">
    <source>
        <dbReference type="HAMAP-Rule" id="MF_02065"/>
    </source>
</evidence>
<accession>A0A7K1KJV6</accession>
<keyword evidence="1 7" id="KW-1003">Cell membrane</keyword>
<comment type="function">
    <text evidence="7">Functions as a peptidoglycan terminase that cleaves nascent peptidoglycan strands endolytically to terminate their elongation.</text>
</comment>
<dbReference type="Gene3D" id="3.30.1490.480">
    <property type="entry name" value="Endolytic murein transglycosylase"/>
    <property type="match status" value="1"/>
</dbReference>
<dbReference type="GO" id="GO:0005886">
    <property type="term" value="C:plasma membrane"/>
    <property type="evidence" value="ECO:0007669"/>
    <property type="project" value="UniProtKB-UniRule"/>
</dbReference>
<dbReference type="PANTHER" id="PTHR30518">
    <property type="entry name" value="ENDOLYTIC MUREIN TRANSGLYCOSYLASE"/>
    <property type="match status" value="1"/>
</dbReference>
<reference evidence="8 9" key="1">
    <citation type="submission" date="2019-11" db="EMBL/GenBank/DDBJ databases">
        <title>Pseudodesulfovibrio alkaliphilus, sp. nov., an alkaliphilic sulfate-reducing bacteria from mud volcano of Taman peninsula, Russia.</title>
        <authorList>
            <person name="Frolova A."/>
            <person name="Merkel A.Y."/>
            <person name="Slobodkin A.I."/>
        </authorList>
    </citation>
    <scope>NUCLEOTIDE SEQUENCE [LARGE SCALE GENOMIC DNA]</scope>
    <source>
        <strain evidence="8 9">F-1</strain>
    </source>
</reference>
<keyword evidence="6 7" id="KW-0961">Cell wall biogenesis/degradation</keyword>
<dbReference type="FunFam" id="3.30.160.60:FF:000242">
    <property type="entry name" value="Endolytic murein transglycosylase"/>
    <property type="match status" value="1"/>
</dbReference>
<keyword evidence="3 7" id="KW-1133">Transmembrane helix</keyword>
<keyword evidence="9" id="KW-1185">Reference proteome</keyword>
<sequence>MARKRTILLTLGGLTLLAILALGGYKGHQLWLDHRFHTVPPESPGREMVFRVEPGQPFSVIAAGLRSDGLISDGRRFRAMAVRENKTASIRAGEFLLHTGWTPDRILHELTTSAGIMRRVAVREGLTWWQTAQVVEEAGVGSHAAFAEAVSDPDLLAGFGILADSAEGYLFPETYLITPPRGDHSRAMVELMVREFFANAAKVWPDGLPDWDDLHRTVIIASLVEKETGVPEERARIAGVFHSRLKKRMLIQADPTIIYGLGEAFDGNISRVHLRDPDNPYNTYVHRGLPPGPICSPGLEALLATVNPEEHEYLYFVARGDGSHQFSKTLEEHNRAVVRYQIRRNPATYRSTPAPGGQVQ</sequence>
<protein>
    <recommendedName>
        <fullName evidence="7">Endolytic murein transglycosylase</fullName>
        <ecNumber evidence="7">4.2.2.29</ecNumber>
    </recommendedName>
    <alternativeName>
        <fullName evidence="7">Peptidoglycan lytic transglycosylase</fullName>
    </alternativeName>
    <alternativeName>
        <fullName evidence="7">Peptidoglycan polymerization terminase</fullName>
    </alternativeName>
</protein>
<organism evidence="8 9">
    <name type="scientific">Pseudodesulfovibrio alkaliphilus</name>
    <dbReference type="NCBI Taxonomy" id="2661613"/>
    <lineage>
        <taxon>Bacteria</taxon>
        <taxon>Pseudomonadati</taxon>
        <taxon>Thermodesulfobacteriota</taxon>
        <taxon>Desulfovibrionia</taxon>
        <taxon>Desulfovibrionales</taxon>
        <taxon>Desulfovibrionaceae</taxon>
    </lineage>
</organism>
<dbReference type="AlphaFoldDB" id="A0A7K1KJV6"/>
<dbReference type="InterPro" id="IPR003770">
    <property type="entry name" value="MLTG-like"/>
</dbReference>
<dbReference type="Gene3D" id="3.30.160.60">
    <property type="entry name" value="Classic Zinc Finger"/>
    <property type="match status" value="1"/>
</dbReference>
<evidence type="ECO:0000256" key="6">
    <source>
        <dbReference type="ARBA" id="ARBA00023316"/>
    </source>
</evidence>